<dbReference type="Proteomes" id="UP000016646">
    <property type="component" value="Unassembled WGS sequence"/>
</dbReference>
<evidence type="ECO:0000313" key="5">
    <source>
        <dbReference type="Proteomes" id="UP000016646"/>
    </source>
</evidence>
<proteinExistence type="predicted"/>
<dbReference type="EMBL" id="AVQI01000030">
    <property type="protein sequence ID" value="ERK03792.1"/>
    <property type="molecule type" value="Genomic_DNA"/>
</dbReference>
<organism evidence="2 4">
    <name type="scientific">Treponema socranskii subsp. socranskii VPI DR56BR1116 = ATCC 35536</name>
    <dbReference type="NCBI Taxonomy" id="1125725"/>
    <lineage>
        <taxon>Bacteria</taxon>
        <taxon>Pseudomonadati</taxon>
        <taxon>Spirochaetota</taxon>
        <taxon>Spirochaetia</taxon>
        <taxon>Spirochaetales</taxon>
        <taxon>Treponemataceae</taxon>
        <taxon>Treponema</taxon>
    </lineage>
</organism>
<keyword evidence="1" id="KW-1133">Transmembrane helix</keyword>
<dbReference type="EMBL" id="AUZJ01000020">
    <property type="protein sequence ID" value="ERF61032.1"/>
    <property type="molecule type" value="Genomic_DNA"/>
</dbReference>
<evidence type="ECO:0000313" key="3">
    <source>
        <dbReference type="EMBL" id="ERK03792.1"/>
    </source>
</evidence>
<dbReference type="RefSeq" id="WP_021330092.1">
    <property type="nucleotide sequence ID" value="NZ_AUZJ01000020.1"/>
</dbReference>
<dbReference type="STRING" id="1125725.HMPREF1325_1224"/>
<feature type="transmembrane region" description="Helical" evidence="1">
    <location>
        <begin position="41"/>
        <end position="59"/>
    </location>
</feature>
<dbReference type="AlphaFoldDB" id="U1FA78"/>
<evidence type="ECO:0000313" key="4">
    <source>
        <dbReference type="Proteomes" id="UP000016412"/>
    </source>
</evidence>
<reference evidence="4 5" key="1">
    <citation type="submission" date="2013-08" db="EMBL/GenBank/DDBJ databases">
        <authorList>
            <person name="Durkin A.S."/>
            <person name="Haft D.R."/>
            <person name="McCorrison J."/>
            <person name="Torralba M."/>
            <person name="Gillis M."/>
            <person name="Haft D.H."/>
            <person name="Methe B."/>
            <person name="Sutton G."/>
            <person name="Nelson K.E."/>
        </authorList>
    </citation>
    <scope>NUCLEOTIDE SEQUENCE [LARGE SCALE GENOMIC DNA]</scope>
    <source>
        <strain evidence="3 5">ATCC 35536</strain>
        <strain evidence="2 4">VPI DR56BR1116</strain>
    </source>
</reference>
<keyword evidence="1" id="KW-0472">Membrane</keyword>
<gene>
    <name evidence="3" type="ORF">HMPREF0860_1917</name>
    <name evidence="2" type="ORF">HMPREF1325_1224</name>
</gene>
<feature type="transmembrane region" description="Helical" evidence="1">
    <location>
        <begin position="12"/>
        <end position="29"/>
    </location>
</feature>
<sequence length="62" mass="6764">MKTNAPKSTTWWIAVVLIAVGFISVMLMGRINLGFLQQGRCYYWLTFAGGALLAVSSVLKGL</sequence>
<evidence type="ECO:0000313" key="2">
    <source>
        <dbReference type="EMBL" id="ERF61032.1"/>
    </source>
</evidence>
<evidence type="ECO:0000256" key="1">
    <source>
        <dbReference type="SAM" id="Phobius"/>
    </source>
</evidence>
<dbReference type="Proteomes" id="UP000016412">
    <property type="component" value="Unassembled WGS sequence"/>
</dbReference>
<protein>
    <submittedName>
        <fullName evidence="2">Uncharacterized protein</fullName>
    </submittedName>
</protein>
<accession>U1FA78</accession>
<keyword evidence="5" id="KW-1185">Reference proteome</keyword>
<keyword evidence="1" id="KW-0812">Transmembrane</keyword>
<comment type="caution">
    <text evidence="2">The sequence shown here is derived from an EMBL/GenBank/DDBJ whole genome shotgun (WGS) entry which is preliminary data.</text>
</comment>
<dbReference type="PATRIC" id="fig|1125725.3.peg.998"/>
<name>U1FA78_TRESO</name>